<sequence>MVGAGRQRDRLSDGVLTERTGRGWDEWFALLDRWGAAGRTHREIAAHLSAEHGVDDWSAQSITVGYEQERGMRTAVTVSRTIAAGAAQVHRAFTDDRERRQWLADAPLRLRTATAPGSARFDWGERSRVSITIIAKDADKSSVHVEHHRLDSAEDVEPTREYWHARLDDLKSRLEYC</sequence>
<protein>
    <recommendedName>
        <fullName evidence="3">Activator of Hsp90 ATPase-like protein</fullName>
    </recommendedName>
</protein>
<accession>A0ABN1D0K1</accession>
<evidence type="ECO:0000313" key="1">
    <source>
        <dbReference type="EMBL" id="GAA0530970.1"/>
    </source>
</evidence>
<keyword evidence="2" id="KW-1185">Reference proteome</keyword>
<dbReference type="Gene3D" id="3.30.530.20">
    <property type="match status" value="1"/>
</dbReference>
<dbReference type="SUPFAM" id="SSF55961">
    <property type="entry name" value="Bet v1-like"/>
    <property type="match status" value="1"/>
</dbReference>
<evidence type="ECO:0008006" key="3">
    <source>
        <dbReference type="Google" id="ProtNLM"/>
    </source>
</evidence>
<evidence type="ECO:0000313" key="2">
    <source>
        <dbReference type="Proteomes" id="UP001500729"/>
    </source>
</evidence>
<dbReference type="EMBL" id="BAAAGS010000020">
    <property type="protein sequence ID" value="GAA0530970.1"/>
    <property type="molecule type" value="Genomic_DNA"/>
</dbReference>
<comment type="caution">
    <text evidence="1">The sequence shown here is derived from an EMBL/GenBank/DDBJ whole genome shotgun (WGS) entry which is preliminary data.</text>
</comment>
<dbReference type="Proteomes" id="UP001500729">
    <property type="component" value="Unassembled WGS sequence"/>
</dbReference>
<gene>
    <name evidence="1" type="ORF">GCM10009533_32670</name>
</gene>
<organism evidence="1 2">
    <name type="scientific">Saccharopolyspora erythraea</name>
    <name type="common">Streptomyces erythraeus</name>
    <dbReference type="NCBI Taxonomy" id="1836"/>
    <lineage>
        <taxon>Bacteria</taxon>
        <taxon>Bacillati</taxon>
        <taxon>Actinomycetota</taxon>
        <taxon>Actinomycetes</taxon>
        <taxon>Pseudonocardiales</taxon>
        <taxon>Pseudonocardiaceae</taxon>
        <taxon>Saccharopolyspora</taxon>
    </lineage>
</organism>
<reference evidence="1 2" key="1">
    <citation type="journal article" date="2019" name="Int. J. Syst. Evol. Microbiol.">
        <title>The Global Catalogue of Microorganisms (GCM) 10K type strain sequencing project: providing services to taxonomists for standard genome sequencing and annotation.</title>
        <authorList>
            <consortium name="The Broad Institute Genomics Platform"/>
            <consortium name="The Broad Institute Genome Sequencing Center for Infectious Disease"/>
            <person name="Wu L."/>
            <person name="Ma J."/>
        </authorList>
    </citation>
    <scope>NUCLEOTIDE SEQUENCE [LARGE SCALE GENOMIC DNA]</scope>
    <source>
        <strain evidence="1 2">JCM 10303</strain>
    </source>
</reference>
<dbReference type="InterPro" id="IPR023393">
    <property type="entry name" value="START-like_dom_sf"/>
</dbReference>
<proteinExistence type="predicted"/>
<name>A0ABN1D0K1_SACER</name>